<gene>
    <name evidence="1" type="ORF">BN2476_230342</name>
</gene>
<name>A0A1N7RY77_9BURK</name>
<comment type="caution">
    <text evidence="1">The sequence shown here is derived from an EMBL/GenBank/DDBJ whole genome shotgun (WGS) entry which is preliminary data.</text>
</comment>
<dbReference type="Proteomes" id="UP000195569">
    <property type="component" value="Unassembled WGS sequence"/>
</dbReference>
<reference evidence="1" key="1">
    <citation type="submission" date="2016-12" db="EMBL/GenBank/DDBJ databases">
        <authorList>
            <person name="Moulin L."/>
        </authorList>
    </citation>
    <scope>NUCLEOTIDE SEQUENCE [LARGE SCALE GENOMIC DNA]</scope>
    <source>
        <strain evidence="1">STM 7183</strain>
    </source>
</reference>
<keyword evidence="2" id="KW-1185">Reference proteome</keyword>
<organism evidence="1 2">
    <name type="scientific">Paraburkholderia piptadeniae</name>
    <dbReference type="NCBI Taxonomy" id="1701573"/>
    <lineage>
        <taxon>Bacteria</taxon>
        <taxon>Pseudomonadati</taxon>
        <taxon>Pseudomonadota</taxon>
        <taxon>Betaproteobacteria</taxon>
        <taxon>Burkholderiales</taxon>
        <taxon>Burkholderiaceae</taxon>
        <taxon>Paraburkholderia</taxon>
    </lineage>
</organism>
<dbReference type="EMBL" id="CYGY02000023">
    <property type="protein sequence ID" value="SIT40009.1"/>
    <property type="molecule type" value="Genomic_DNA"/>
</dbReference>
<protein>
    <submittedName>
        <fullName evidence="1">Uncharacterized protein</fullName>
    </submittedName>
</protein>
<sequence length="96" mass="10738">MWGARRVCGAVQDGILELRASVRRAPGADKPRKMRGRDGIARCCFEAKTRRWRFSDCAWWAVAATYFLSKPESRLTRNAAGSACVHASRKRALGII</sequence>
<accession>A0A1N7RY77</accession>
<evidence type="ECO:0000313" key="2">
    <source>
        <dbReference type="Proteomes" id="UP000195569"/>
    </source>
</evidence>
<evidence type="ECO:0000313" key="1">
    <source>
        <dbReference type="EMBL" id="SIT40009.1"/>
    </source>
</evidence>
<proteinExistence type="predicted"/>
<dbReference type="AlphaFoldDB" id="A0A1N7RY77"/>